<proteinExistence type="predicted"/>
<dbReference type="EMBL" id="MW021763">
    <property type="protein sequence ID" value="QPX75167.1"/>
    <property type="molecule type" value="Genomic_DNA"/>
</dbReference>
<organism evidence="2 3">
    <name type="scientific">Serratia phage vB_SmaS_Bigdog</name>
    <dbReference type="NCBI Taxonomy" id="2777364"/>
    <lineage>
        <taxon>Viruses</taxon>
        <taxon>Duplodnaviria</taxon>
        <taxon>Heunggongvirae</taxon>
        <taxon>Uroviricota</taxon>
        <taxon>Caudoviricetes</taxon>
        <taxon>Bonzeevirus</taxon>
        <taxon>Bonzeevirus bigdog</taxon>
    </lineage>
</organism>
<dbReference type="Proteomes" id="UP000595656">
    <property type="component" value="Segment"/>
</dbReference>
<protein>
    <submittedName>
        <fullName evidence="2">Uncharacterized protein</fullName>
    </submittedName>
</protein>
<reference evidence="2 3" key="1">
    <citation type="submission" date="2020-09" db="EMBL/GenBank/DDBJ databases">
        <authorList>
            <person name="Hogan T.J."/>
            <person name="Wilson M.E."/>
            <person name="Walker J.K."/>
            <person name="Johnson L."/>
            <person name="Sharma R."/>
            <person name="Grose J.H."/>
        </authorList>
    </citation>
    <scope>NUCLEOTIDE SEQUENCE [LARGE SCALE GENOMIC DNA]</scope>
</reference>
<feature type="compositionally biased region" description="Basic and acidic residues" evidence="1">
    <location>
        <begin position="77"/>
        <end position="89"/>
    </location>
</feature>
<keyword evidence="3" id="KW-1185">Reference proteome</keyword>
<feature type="compositionally biased region" description="Basic and acidic residues" evidence="1">
    <location>
        <begin position="45"/>
        <end position="68"/>
    </location>
</feature>
<evidence type="ECO:0000313" key="3">
    <source>
        <dbReference type="Proteomes" id="UP000595656"/>
    </source>
</evidence>
<feature type="region of interest" description="Disordered" evidence="1">
    <location>
        <begin position="45"/>
        <end position="89"/>
    </location>
</feature>
<sequence>MYQAIAGIIGIIAALVSAFFYGKSSGTKLAKAEKTAEQRKEKLEELKARELENERTAEAVSDVREHVNSGRNGDALDELRQSFNRDRKK</sequence>
<accession>A0A7T3NA89</accession>
<evidence type="ECO:0000313" key="2">
    <source>
        <dbReference type="EMBL" id="QPX75167.1"/>
    </source>
</evidence>
<gene>
    <name evidence="2" type="ORF">BIGDOG_63</name>
</gene>
<name>A0A7T3NA89_9CAUD</name>
<evidence type="ECO:0000256" key="1">
    <source>
        <dbReference type="SAM" id="MobiDB-lite"/>
    </source>
</evidence>